<proteinExistence type="predicted"/>
<feature type="compositionally biased region" description="Polar residues" evidence="1">
    <location>
        <begin position="413"/>
        <end position="434"/>
    </location>
</feature>
<sequence length="477" mass="48855" precursor="true">MRTSARSYVTAGVALMGAGVISATPVTSQLDLRMASYDVNLVAATQSCAAGSSSALCAEPTGLPTAAPFVSTTDSTNMFNIPANLFIALANTPYNFFTALGDGNVHLGGEPDGGPSFQPTYEGITLTQPDGNVVGLGADLYYGGSWWVYSPTNILGTDTADVPRYQALANVLVPFPALSVPLGNMFAAIAASQLPMNSGCTGTGPGACDDPTAILSKMFDLRHIGALFSPEGYTFPETREGISCSADGQCYVKDPDGQEVPWSGETVKLDPTKPFTSFYDSLTNTPDFSQIKPVTPELITASLTSLGRGLNTAFNPFVLGTQCSLCAPFVPNPDNKPIPGPVFEDPDTTTTTTLAADTTDTATSDKATTQESTTALTAPAVTAAPAAEAPAAEAPATDDGAAASKGPKHRKPTATSEAVKQVRDSISASVSKLSDSFKKKPDTTSSDAGDSSSAKKSGASDSGAKKSSDSGSGGSQN</sequence>
<dbReference type="PATRIC" id="fig|1800.3.peg.1256"/>
<organism evidence="2 3">
    <name type="scientific">Mycolicibacterium chubuense</name>
    <name type="common">Mycobacterium chubuense</name>
    <dbReference type="NCBI Taxonomy" id="1800"/>
    <lineage>
        <taxon>Bacteria</taxon>
        <taxon>Bacillati</taxon>
        <taxon>Actinomycetota</taxon>
        <taxon>Actinomycetes</taxon>
        <taxon>Mycobacteriales</taxon>
        <taxon>Mycobacteriaceae</taxon>
        <taxon>Mycolicibacterium</taxon>
    </lineage>
</organism>
<comment type="caution">
    <text evidence="2">The sequence shown here is derived from an EMBL/GenBank/DDBJ whole genome shotgun (WGS) entry which is preliminary data.</text>
</comment>
<feature type="compositionally biased region" description="Low complexity" evidence="1">
    <location>
        <begin position="445"/>
        <end position="462"/>
    </location>
</feature>
<feature type="compositionally biased region" description="Low complexity" evidence="1">
    <location>
        <begin position="348"/>
        <end position="403"/>
    </location>
</feature>
<evidence type="ECO:0000313" key="3">
    <source>
        <dbReference type="Proteomes" id="UP000036176"/>
    </source>
</evidence>
<gene>
    <name evidence="2" type="ORF">MCHUDSM44219_01250</name>
</gene>
<evidence type="ECO:0008006" key="4">
    <source>
        <dbReference type="Google" id="ProtNLM"/>
    </source>
</evidence>
<feature type="region of interest" description="Disordered" evidence="1">
    <location>
        <begin position="337"/>
        <end position="477"/>
    </location>
</feature>
<accession>A0A0J6WMF9</accession>
<dbReference type="OrthoDB" id="4371679at2"/>
<name>A0A0J6WMF9_MYCCU</name>
<protein>
    <recommendedName>
        <fullName evidence="4">PE-PPE domain-containing protein</fullName>
    </recommendedName>
</protein>
<dbReference type="RefSeq" id="WP_048417341.1">
    <property type="nucleotide sequence ID" value="NZ_JYNX01000024.1"/>
</dbReference>
<evidence type="ECO:0000256" key="1">
    <source>
        <dbReference type="SAM" id="MobiDB-lite"/>
    </source>
</evidence>
<dbReference type="AlphaFoldDB" id="A0A0J6WMF9"/>
<reference evidence="2 3" key="1">
    <citation type="journal article" date="2015" name="Genome Biol. Evol.">
        <title>Characterization of Three Mycobacterium spp. with Potential Use in Bioremediation by Genome Sequencing and Comparative Genomics.</title>
        <authorList>
            <person name="Das S."/>
            <person name="Pettersson B.M."/>
            <person name="Behra P.R."/>
            <person name="Ramesh M."/>
            <person name="Dasgupta S."/>
            <person name="Bhattacharya A."/>
            <person name="Kirsebom L.A."/>
        </authorList>
    </citation>
    <scope>NUCLEOTIDE SEQUENCE [LARGE SCALE GENOMIC DNA]</scope>
    <source>
        <strain evidence="2 3">DSM 44219</strain>
    </source>
</reference>
<dbReference type="Proteomes" id="UP000036176">
    <property type="component" value="Unassembled WGS sequence"/>
</dbReference>
<keyword evidence="3" id="KW-1185">Reference proteome</keyword>
<dbReference type="EMBL" id="JYNX01000024">
    <property type="protein sequence ID" value="KMO83248.1"/>
    <property type="molecule type" value="Genomic_DNA"/>
</dbReference>
<evidence type="ECO:0000313" key="2">
    <source>
        <dbReference type="EMBL" id="KMO83248.1"/>
    </source>
</evidence>